<accession>A0ABP7YZT4</accession>
<gene>
    <name evidence="2" type="ORF">GCM10022216_27300</name>
</gene>
<dbReference type="EMBL" id="BAAAZI010000011">
    <property type="protein sequence ID" value="GAA4144411.1"/>
    <property type="molecule type" value="Genomic_DNA"/>
</dbReference>
<evidence type="ECO:0000313" key="3">
    <source>
        <dbReference type="Proteomes" id="UP001500101"/>
    </source>
</evidence>
<keyword evidence="1" id="KW-1133">Transmembrane helix</keyword>
<keyword evidence="3" id="KW-1185">Reference proteome</keyword>
<reference evidence="3" key="1">
    <citation type="journal article" date="2019" name="Int. J. Syst. Evol. Microbiol.">
        <title>The Global Catalogue of Microorganisms (GCM) 10K type strain sequencing project: providing services to taxonomists for standard genome sequencing and annotation.</title>
        <authorList>
            <consortium name="The Broad Institute Genomics Platform"/>
            <consortium name="The Broad Institute Genome Sequencing Center for Infectious Disease"/>
            <person name="Wu L."/>
            <person name="Ma J."/>
        </authorList>
    </citation>
    <scope>NUCLEOTIDE SEQUENCE [LARGE SCALE GENOMIC DNA]</scope>
    <source>
        <strain evidence="3">JCM 16704</strain>
    </source>
</reference>
<evidence type="ECO:0000313" key="2">
    <source>
        <dbReference type="EMBL" id="GAA4144411.1"/>
    </source>
</evidence>
<name>A0ABP7YZT4_9SPHI</name>
<feature type="transmembrane region" description="Helical" evidence="1">
    <location>
        <begin position="109"/>
        <end position="128"/>
    </location>
</feature>
<keyword evidence="1" id="KW-0472">Membrane</keyword>
<proteinExistence type="predicted"/>
<sequence>MLKGTGSQTKSLNIPIMKEFSLYGTSNIHFLSEYQLSPKLLGLKTNGKTEQYQKSGSTCRAWQNHQPFTENPEHLYTPPHFHRLGHQMEGRRNRVKGAQRKGLQERGCVYIPFTFTPCLAIFVIAVQMEKLVPY</sequence>
<protein>
    <submittedName>
        <fullName evidence="2">Uncharacterized protein</fullName>
    </submittedName>
</protein>
<dbReference type="Proteomes" id="UP001500101">
    <property type="component" value="Unassembled WGS sequence"/>
</dbReference>
<organism evidence="2 3">
    <name type="scientific">Sphingobacterium kyonggiense</name>
    <dbReference type="NCBI Taxonomy" id="714075"/>
    <lineage>
        <taxon>Bacteria</taxon>
        <taxon>Pseudomonadati</taxon>
        <taxon>Bacteroidota</taxon>
        <taxon>Sphingobacteriia</taxon>
        <taxon>Sphingobacteriales</taxon>
        <taxon>Sphingobacteriaceae</taxon>
        <taxon>Sphingobacterium</taxon>
    </lineage>
</organism>
<comment type="caution">
    <text evidence="2">The sequence shown here is derived from an EMBL/GenBank/DDBJ whole genome shotgun (WGS) entry which is preliminary data.</text>
</comment>
<keyword evidence="1" id="KW-0812">Transmembrane</keyword>
<evidence type="ECO:0000256" key="1">
    <source>
        <dbReference type="SAM" id="Phobius"/>
    </source>
</evidence>